<dbReference type="OrthoDB" id="74183at2759"/>
<evidence type="ECO:0000259" key="7">
    <source>
        <dbReference type="Pfam" id="PF04377"/>
    </source>
</evidence>
<dbReference type="GO" id="GO:0005737">
    <property type="term" value="C:cytoplasm"/>
    <property type="evidence" value="ECO:0007669"/>
    <property type="project" value="TreeGrafter"/>
</dbReference>
<dbReference type="HOGENOM" id="CLU_020349_1_1_1"/>
<dbReference type="InterPro" id="IPR030700">
    <property type="entry name" value="N-end_Aminoacyl_Trfase"/>
</dbReference>
<dbReference type="Pfam" id="PF04376">
    <property type="entry name" value="ATE_N"/>
    <property type="match status" value="1"/>
</dbReference>
<dbReference type="InterPro" id="IPR017137">
    <property type="entry name" value="Arg-tRNA-P_Trfase_1_euk"/>
</dbReference>
<organism evidence="8 9">
    <name type="scientific">Lottia gigantea</name>
    <name type="common">Giant owl limpet</name>
    <dbReference type="NCBI Taxonomy" id="225164"/>
    <lineage>
        <taxon>Eukaryota</taxon>
        <taxon>Metazoa</taxon>
        <taxon>Spiralia</taxon>
        <taxon>Lophotrochozoa</taxon>
        <taxon>Mollusca</taxon>
        <taxon>Gastropoda</taxon>
        <taxon>Patellogastropoda</taxon>
        <taxon>Lottioidea</taxon>
        <taxon>Lottiidae</taxon>
        <taxon>Lottia</taxon>
    </lineage>
</organism>
<dbReference type="RefSeq" id="XP_009055944.1">
    <property type="nucleotide sequence ID" value="XM_009057696.1"/>
</dbReference>
<keyword evidence="3 5" id="KW-0833">Ubl conjugation pathway</keyword>
<feature type="domain" description="N-end rule aminoacyl transferase C-terminal" evidence="7">
    <location>
        <begin position="299"/>
        <end position="433"/>
    </location>
</feature>
<dbReference type="InterPro" id="IPR007472">
    <property type="entry name" value="N-end_Aminoacyl_Trfase_C"/>
</dbReference>
<accession>V3ZPB1</accession>
<dbReference type="STRING" id="225164.V3ZPB1"/>
<dbReference type="SUPFAM" id="SSF55729">
    <property type="entry name" value="Acyl-CoA N-acyltransferases (Nat)"/>
    <property type="match status" value="1"/>
</dbReference>
<evidence type="ECO:0000256" key="2">
    <source>
        <dbReference type="ARBA" id="ARBA00022679"/>
    </source>
</evidence>
<comment type="catalytic activity">
    <reaction evidence="5">
        <text>an N-terminal L-alpha-aminoacyl-[protein] + L-arginyl-tRNA(Arg) = an N-terminal L-arginyl-L-aminoacyl-[protein] + tRNA(Arg) + H(+)</text>
        <dbReference type="Rhea" id="RHEA:10208"/>
        <dbReference type="Rhea" id="RHEA-COMP:9658"/>
        <dbReference type="Rhea" id="RHEA-COMP:9673"/>
        <dbReference type="Rhea" id="RHEA-COMP:10636"/>
        <dbReference type="Rhea" id="RHEA-COMP:10638"/>
        <dbReference type="ChEBI" id="CHEBI:15378"/>
        <dbReference type="ChEBI" id="CHEBI:78442"/>
        <dbReference type="ChEBI" id="CHEBI:78513"/>
        <dbReference type="ChEBI" id="CHEBI:78597"/>
        <dbReference type="ChEBI" id="CHEBI:83562"/>
        <dbReference type="EC" id="2.3.2.8"/>
    </reaction>
</comment>
<dbReference type="AlphaFoldDB" id="V3ZPB1"/>
<dbReference type="PANTHER" id="PTHR21367:SF1">
    <property type="entry name" value="ARGINYL-TRNA--PROTEIN TRANSFERASE 1"/>
    <property type="match status" value="1"/>
</dbReference>
<dbReference type="CTD" id="20231730"/>
<dbReference type="InterPro" id="IPR007471">
    <property type="entry name" value="N-end_Aminoacyl_Trfase_N"/>
</dbReference>
<gene>
    <name evidence="8" type="ORF">LOTGIDRAFT_119331</name>
</gene>
<dbReference type="InterPro" id="IPR016181">
    <property type="entry name" value="Acyl_CoA_acyltransferase"/>
</dbReference>
<feature type="domain" description="N-end aminoacyl transferase N-terminal" evidence="6">
    <location>
        <begin position="17"/>
        <end position="88"/>
    </location>
</feature>
<keyword evidence="9" id="KW-1185">Reference proteome</keyword>
<dbReference type="OMA" id="KYQTAIH"/>
<proteinExistence type="inferred from homology"/>
<evidence type="ECO:0000313" key="8">
    <source>
        <dbReference type="EMBL" id="ESO93243.1"/>
    </source>
</evidence>
<dbReference type="PANTHER" id="PTHR21367">
    <property type="entry name" value="ARGININE-TRNA-PROTEIN TRANSFERASE 1"/>
    <property type="match status" value="1"/>
</dbReference>
<dbReference type="GO" id="GO:0004057">
    <property type="term" value="F:arginyl-tRNA--protein transferase activity"/>
    <property type="evidence" value="ECO:0007669"/>
    <property type="project" value="UniProtKB-EC"/>
</dbReference>
<dbReference type="KEGG" id="lgi:LOTGIDRAFT_119331"/>
<keyword evidence="4 5" id="KW-0012">Acyltransferase</keyword>
<dbReference type="GeneID" id="20231730"/>
<comment type="similarity">
    <text evidence="1 5">Belongs to the R-transferase family.</text>
</comment>
<evidence type="ECO:0000259" key="6">
    <source>
        <dbReference type="Pfam" id="PF04376"/>
    </source>
</evidence>
<dbReference type="PIRSF" id="PIRSF037207">
    <property type="entry name" value="ATE1_euk"/>
    <property type="match status" value="1"/>
</dbReference>
<evidence type="ECO:0000313" key="9">
    <source>
        <dbReference type="Proteomes" id="UP000030746"/>
    </source>
</evidence>
<sequence length="522" mass="60625">MAAERSIVEYFSGRESHRCGYCGSPDTNCSHGMWAHTMTVQDYQDLIDRGWRRSGKYCYKPTMNITCCPHYTIKCAALDFRLNKSHKKLIKRVNKYLIYGEHKKEERDDSITSDSKDGVDNMEFRTGKYTPSDITLPDQVSHGESSQPYKPTVLYLIGKGADPNLPSCKKAKQIRLEKKAEKLHSTGDSSKVSCQSNIGHCNFEKFYNISLSNNQMKNTLNVIEFLNEPDTVENPAHKLEIRLVQSTPQSEEFVKTFTESHKVYHTYQMDVHKDPPEKPNPKQYKRFLYGFLSSFKDSHSVFRKYQMSIHNDKESDCTVQSFTGFLVDSPLQHVNENLPMGYGSFHQHYILDGKLIAVGVIDILTSSVSSVYLYYDPEYHFLSLGTYTALREIAFVRELNKYNNNLKYYYMGFYIHSCPKMRYKGQYYPSLLVCPETFQWVPIEICRPKLDKNKYSRLNDSNEEDENSKIDVNKVLVLKNGEAMPYEVYKFLNPRCKDELEVIEYATLTGKTCSERMLLFRK</sequence>
<comment type="function">
    <text evidence="5">Involved in the post-translational conjugation of arginine to the N-terminal aspartate or glutamate of a protein. This arginylation is required for degradation of the protein via the ubiquitin pathway.</text>
</comment>
<evidence type="ECO:0000256" key="4">
    <source>
        <dbReference type="ARBA" id="ARBA00023315"/>
    </source>
</evidence>
<dbReference type="Proteomes" id="UP000030746">
    <property type="component" value="Unassembled WGS sequence"/>
</dbReference>
<evidence type="ECO:0000256" key="1">
    <source>
        <dbReference type="ARBA" id="ARBA00009991"/>
    </source>
</evidence>
<evidence type="ECO:0000256" key="5">
    <source>
        <dbReference type="PIRNR" id="PIRNR037207"/>
    </source>
</evidence>
<dbReference type="EC" id="2.3.2.8" evidence="5"/>
<protein>
    <recommendedName>
        <fullName evidence="5">Arginyl-tRNA--protein transferase 1</fullName>
        <shortName evidence="5">Arginyltransferase 1</shortName>
        <shortName evidence="5">R-transferase 1</shortName>
        <ecNumber evidence="5">2.3.2.8</ecNumber>
    </recommendedName>
    <alternativeName>
        <fullName evidence="5">Arginine-tRNA--protein transferase 1</fullName>
    </alternativeName>
</protein>
<dbReference type="EMBL" id="KB201931">
    <property type="protein sequence ID" value="ESO93243.1"/>
    <property type="molecule type" value="Genomic_DNA"/>
</dbReference>
<keyword evidence="2 5" id="KW-0808">Transferase</keyword>
<evidence type="ECO:0000256" key="3">
    <source>
        <dbReference type="ARBA" id="ARBA00022786"/>
    </source>
</evidence>
<name>V3ZPB1_LOTGI</name>
<dbReference type="Pfam" id="PF04377">
    <property type="entry name" value="ATE_C"/>
    <property type="match status" value="1"/>
</dbReference>
<reference evidence="8 9" key="1">
    <citation type="journal article" date="2013" name="Nature">
        <title>Insights into bilaterian evolution from three spiralian genomes.</title>
        <authorList>
            <person name="Simakov O."/>
            <person name="Marletaz F."/>
            <person name="Cho S.J."/>
            <person name="Edsinger-Gonzales E."/>
            <person name="Havlak P."/>
            <person name="Hellsten U."/>
            <person name="Kuo D.H."/>
            <person name="Larsson T."/>
            <person name="Lv J."/>
            <person name="Arendt D."/>
            <person name="Savage R."/>
            <person name="Osoegawa K."/>
            <person name="de Jong P."/>
            <person name="Grimwood J."/>
            <person name="Chapman J.A."/>
            <person name="Shapiro H."/>
            <person name="Aerts A."/>
            <person name="Otillar R.P."/>
            <person name="Terry A.Y."/>
            <person name="Boore J.L."/>
            <person name="Grigoriev I.V."/>
            <person name="Lindberg D.R."/>
            <person name="Seaver E.C."/>
            <person name="Weisblat D.A."/>
            <person name="Putnam N.H."/>
            <person name="Rokhsar D.S."/>
        </authorList>
    </citation>
    <scope>NUCLEOTIDE SEQUENCE [LARGE SCALE GENOMIC DNA]</scope>
</reference>